<dbReference type="PANTHER" id="PTHR35408:SF3">
    <property type="entry name" value="GLYCOSYLTRANSFERASE 2-LIKE DOMAIN-CONTAINING PROTEIN"/>
    <property type="match status" value="1"/>
</dbReference>
<feature type="transmembrane region" description="Helical" evidence="1">
    <location>
        <begin position="238"/>
        <end position="257"/>
    </location>
</feature>
<reference evidence="3 4" key="1">
    <citation type="journal article" date="2015" name="Sci. Rep.">
        <title>Chromosome-level genome map provides insights into diverse defense mechanisms in the medicinal fungus Ganoderma sinense.</title>
        <authorList>
            <person name="Zhu Y."/>
            <person name="Xu J."/>
            <person name="Sun C."/>
            <person name="Zhou S."/>
            <person name="Xu H."/>
            <person name="Nelson D.R."/>
            <person name="Qian J."/>
            <person name="Song J."/>
            <person name="Luo H."/>
            <person name="Xiang L."/>
            <person name="Li Y."/>
            <person name="Xu Z."/>
            <person name="Ji A."/>
            <person name="Wang L."/>
            <person name="Lu S."/>
            <person name="Hayward A."/>
            <person name="Sun W."/>
            <person name="Li X."/>
            <person name="Schwartz D.C."/>
            <person name="Wang Y."/>
            <person name="Chen S."/>
        </authorList>
    </citation>
    <scope>NUCLEOTIDE SEQUENCE [LARGE SCALE GENOMIC DNA]</scope>
    <source>
        <strain evidence="3 4">ZZ0214-1</strain>
    </source>
</reference>
<dbReference type="PANTHER" id="PTHR35408">
    <property type="entry name" value="CHROMOSOME 15, WHOLE GENOME SHOTGUN SEQUENCE"/>
    <property type="match status" value="1"/>
</dbReference>
<dbReference type="STRING" id="1077348.A0A2G8SFY1"/>
<evidence type="ECO:0000313" key="4">
    <source>
        <dbReference type="Proteomes" id="UP000230002"/>
    </source>
</evidence>
<dbReference type="OrthoDB" id="38531at2759"/>
<comment type="caution">
    <text evidence="3">The sequence shown here is derived from an EMBL/GenBank/DDBJ whole genome shotgun (WGS) entry which is preliminary data.</text>
</comment>
<keyword evidence="1" id="KW-1133">Transmembrane helix</keyword>
<feature type="domain" description="DUF7928" evidence="2">
    <location>
        <begin position="5"/>
        <end position="159"/>
    </location>
</feature>
<evidence type="ECO:0000259" key="2">
    <source>
        <dbReference type="Pfam" id="PF25550"/>
    </source>
</evidence>
<accession>A0A2G8SFY1</accession>
<sequence>MDYNAYDALLHHIFKQTQGDVWFKPSEKNIHAGVYLRVDTGVFHVFPYDNTFLEPFEASMRVLNPIIAVKIRSVAIHATLTTVKPDVDAIYVDENTHIQILDSILLLGSVDKERCGAFIRDERVLVVWSYHLDTTILTCRNFEEKLIKLIWDGHADLSSSAPSVEGSSNASSNVNVTEKVKEQHTEADAKEVPIALEAEAVHNKPLKKTWFWGLSYFVANKADVEKITDGPSLRPVRLFAPFYNGLGVVLSIFFIALRSHMSSLLFLHVHHRIRP</sequence>
<evidence type="ECO:0000256" key="1">
    <source>
        <dbReference type="SAM" id="Phobius"/>
    </source>
</evidence>
<organism evidence="3 4">
    <name type="scientific">Ganoderma sinense ZZ0214-1</name>
    <dbReference type="NCBI Taxonomy" id="1077348"/>
    <lineage>
        <taxon>Eukaryota</taxon>
        <taxon>Fungi</taxon>
        <taxon>Dikarya</taxon>
        <taxon>Basidiomycota</taxon>
        <taxon>Agaricomycotina</taxon>
        <taxon>Agaricomycetes</taxon>
        <taxon>Polyporales</taxon>
        <taxon>Polyporaceae</taxon>
        <taxon>Ganoderma</taxon>
    </lineage>
</organism>
<protein>
    <recommendedName>
        <fullName evidence="2">DUF7928 domain-containing protein</fullName>
    </recommendedName>
</protein>
<keyword evidence="1" id="KW-0472">Membrane</keyword>
<dbReference type="AlphaFoldDB" id="A0A2G8SFY1"/>
<gene>
    <name evidence="3" type="ORF">GSI_05390</name>
</gene>
<keyword evidence="4" id="KW-1185">Reference proteome</keyword>
<keyword evidence="1" id="KW-0812">Transmembrane</keyword>
<dbReference type="Proteomes" id="UP000230002">
    <property type="component" value="Unassembled WGS sequence"/>
</dbReference>
<dbReference type="InterPro" id="IPR057688">
    <property type="entry name" value="DUF7928"/>
</dbReference>
<dbReference type="Pfam" id="PF25550">
    <property type="entry name" value="DUF7928"/>
    <property type="match status" value="1"/>
</dbReference>
<evidence type="ECO:0000313" key="3">
    <source>
        <dbReference type="EMBL" id="PIL32685.1"/>
    </source>
</evidence>
<dbReference type="EMBL" id="AYKW01000010">
    <property type="protein sequence ID" value="PIL32685.1"/>
    <property type="molecule type" value="Genomic_DNA"/>
</dbReference>
<proteinExistence type="predicted"/>
<name>A0A2G8SFY1_9APHY</name>